<dbReference type="EMBL" id="JRRC01404397">
    <property type="protein sequence ID" value="KHG04048.1"/>
    <property type="molecule type" value="Genomic_DNA"/>
</dbReference>
<dbReference type="Proteomes" id="UP000032142">
    <property type="component" value="Unassembled WGS sequence"/>
</dbReference>
<organism evidence="1 2">
    <name type="scientific">Gossypium arboreum</name>
    <name type="common">Tree cotton</name>
    <name type="synonym">Gossypium nanking</name>
    <dbReference type="NCBI Taxonomy" id="29729"/>
    <lineage>
        <taxon>Eukaryota</taxon>
        <taxon>Viridiplantae</taxon>
        <taxon>Streptophyta</taxon>
        <taxon>Embryophyta</taxon>
        <taxon>Tracheophyta</taxon>
        <taxon>Spermatophyta</taxon>
        <taxon>Magnoliopsida</taxon>
        <taxon>eudicotyledons</taxon>
        <taxon>Gunneridae</taxon>
        <taxon>Pentapetalae</taxon>
        <taxon>rosids</taxon>
        <taxon>malvids</taxon>
        <taxon>Malvales</taxon>
        <taxon>Malvaceae</taxon>
        <taxon>Malvoideae</taxon>
        <taxon>Gossypium</taxon>
    </lineage>
</organism>
<gene>
    <name evidence="1" type="ORF">F383_29733</name>
</gene>
<reference evidence="2" key="1">
    <citation type="submission" date="2014-09" db="EMBL/GenBank/DDBJ databases">
        <authorList>
            <person name="Mudge J."/>
            <person name="Ramaraj T."/>
            <person name="Lindquist I.E."/>
            <person name="Bharti A.K."/>
            <person name="Sundararajan A."/>
            <person name="Cameron C.T."/>
            <person name="Woodward J.E."/>
            <person name="May G.D."/>
            <person name="Brubaker C."/>
            <person name="Broadhvest J."/>
            <person name="Wilkins T.A."/>
        </authorList>
    </citation>
    <scope>NUCLEOTIDE SEQUENCE</scope>
    <source>
        <strain evidence="2">cv. AKA8401</strain>
    </source>
</reference>
<protein>
    <submittedName>
        <fullName evidence="1">Uncharacterized protein</fullName>
    </submittedName>
</protein>
<proteinExistence type="predicted"/>
<dbReference type="AlphaFoldDB" id="A0A0B0MPJ0"/>
<accession>A0A0B0MPJ0</accession>
<sequence length="40" mass="4521">MPMRGYHLTKSRVMNSIVVSDATYYRSHTSNALAFDSLSI</sequence>
<evidence type="ECO:0000313" key="1">
    <source>
        <dbReference type="EMBL" id="KHG04048.1"/>
    </source>
</evidence>
<keyword evidence="2" id="KW-1185">Reference proteome</keyword>
<evidence type="ECO:0000313" key="2">
    <source>
        <dbReference type="Proteomes" id="UP000032142"/>
    </source>
</evidence>
<comment type="caution">
    <text evidence="1">The sequence shown here is derived from an EMBL/GenBank/DDBJ whole genome shotgun (WGS) entry which is preliminary data.</text>
</comment>
<name>A0A0B0MPJ0_GOSAR</name>